<dbReference type="KEGG" id="tsy:THSYN_16285"/>
<gene>
    <name evidence="2" type="ORF">THSYN_16285</name>
</gene>
<evidence type="ECO:0008006" key="4">
    <source>
        <dbReference type="Google" id="ProtNLM"/>
    </source>
</evidence>
<feature type="chain" id="PRO_5014713598" description="PEP-CTERM protein-sorting domain-containing protein" evidence="1">
    <location>
        <begin position="30"/>
        <end position="285"/>
    </location>
</feature>
<dbReference type="EMBL" id="CP020370">
    <property type="protein sequence ID" value="AUB82351.1"/>
    <property type="molecule type" value="Genomic_DNA"/>
</dbReference>
<protein>
    <recommendedName>
        <fullName evidence="4">PEP-CTERM protein-sorting domain-containing protein</fullName>
    </recommendedName>
</protein>
<dbReference type="Proteomes" id="UP000232638">
    <property type="component" value="Chromosome"/>
</dbReference>
<organism evidence="2 3">
    <name type="scientific">Candidatus Thiodictyon syntrophicum</name>
    <dbReference type="NCBI Taxonomy" id="1166950"/>
    <lineage>
        <taxon>Bacteria</taxon>
        <taxon>Pseudomonadati</taxon>
        <taxon>Pseudomonadota</taxon>
        <taxon>Gammaproteobacteria</taxon>
        <taxon>Chromatiales</taxon>
        <taxon>Chromatiaceae</taxon>
        <taxon>Thiodictyon</taxon>
    </lineage>
</organism>
<evidence type="ECO:0000313" key="3">
    <source>
        <dbReference type="Proteomes" id="UP000232638"/>
    </source>
</evidence>
<dbReference type="AlphaFoldDB" id="A0A2K8UBB6"/>
<dbReference type="OrthoDB" id="259314at2"/>
<keyword evidence="3" id="KW-1185">Reference proteome</keyword>
<feature type="signal peptide" evidence="1">
    <location>
        <begin position="1"/>
        <end position="29"/>
    </location>
</feature>
<name>A0A2K8UBB6_9GAMM</name>
<reference evidence="2 3" key="1">
    <citation type="submission" date="2017-03" db="EMBL/GenBank/DDBJ databases">
        <title>Complete genome sequence of Candidatus 'Thiodictyon syntrophicum' sp. nov. strain Cad16T, a photolithoautotroph purple sulfur bacterium isolated from an alpine meromictic lake.</title>
        <authorList>
            <person name="Luedin S.M."/>
            <person name="Pothier J.F."/>
            <person name="Danza F."/>
            <person name="Storelli N."/>
            <person name="Wittwer M."/>
            <person name="Tonolla M."/>
        </authorList>
    </citation>
    <scope>NUCLEOTIDE SEQUENCE [LARGE SCALE GENOMIC DNA]</scope>
    <source>
        <strain evidence="2 3">Cad16T</strain>
    </source>
</reference>
<evidence type="ECO:0000313" key="2">
    <source>
        <dbReference type="EMBL" id="AUB82351.1"/>
    </source>
</evidence>
<evidence type="ECO:0000256" key="1">
    <source>
        <dbReference type="SAM" id="SignalP"/>
    </source>
</evidence>
<sequence>MRLNHPWRTGALSLLALGALGLMPGAARAGLTDFQTWTQVQDPPHVSFTGLATATEVTLSADGGPVPGGTDIGYQSVDGKTPGVSSLGYAFSPGADFALAIDFAITFGNSPVGYLGLGFGIGEDSDGTDSAGAALLFNNGNALGIFGAAARVDDVNQTPLALPVLASASGSMFVSYQATSGNVTLGASRTQGVSNPTGTGTFTGIQNNWDGGNLLVSFFLRSDGSLGTPWQSGTAHAVFSNLRVLSGTPLAVPAPPPLALLALGLAALAVRRRPASSAGQRRRRE</sequence>
<proteinExistence type="predicted"/>
<keyword evidence="1" id="KW-0732">Signal</keyword>
<accession>A0A2K8UBB6</accession>
<dbReference type="RefSeq" id="WP_100920084.1">
    <property type="nucleotide sequence ID" value="NZ_CP020370.1"/>
</dbReference>